<reference evidence="1 2" key="1">
    <citation type="submission" date="2018-08" db="EMBL/GenBank/DDBJ databases">
        <title>Recombination of ecologically and evolutionarily significant loci maintains genetic cohesion in the Pseudomonas syringae species complex.</title>
        <authorList>
            <person name="Dillon M."/>
            <person name="Thakur S."/>
            <person name="Almeida R.N.D."/>
            <person name="Weir B.S."/>
            <person name="Guttman D.S."/>
        </authorList>
    </citation>
    <scope>NUCLEOTIDE SEQUENCE [LARGE SCALE GENOMIC DNA]</scope>
    <source>
        <strain evidence="1 2">1449B</strain>
    </source>
</reference>
<proteinExistence type="predicted"/>
<dbReference type="Proteomes" id="UP000267078">
    <property type="component" value="Unassembled WGS sequence"/>
</dbReference>
<gene>
    <name evidence="1" type="ORF">ALP21_102187</name>
</gene>
<name>A0A7Z6UQS1_PSESH</name>
<sequence length="33" mass="3736">MAEDVVIHLAEDAPLDRGDGQRRGETNNFFTFN</sequence>
<accession>A0A7Z6UQS1</accession>
<dbReference type="EMBL" id="RBUI01000144">
    <property type="protein sequence ID" value="RMU85082.1"/>
    <property type="molecule type" value="Genomic_DNA"/>
</dbReference>
<evidence type="ECO:0000313" key="1">
    <source>
        <dbReference type="EMBL" id="RMU85082.1"/>
    </source>
</evidence>
<dbReference type="AlphaFoldDB" id="A0A7Z6UQS1"/>
<organism evidence="1 2">
    <name type="scientific">Pseudomonas savastanoi pv. phaseolicola</name>
    <name type="common">Pseudomonas syringae pv. phaseolicola</name>
    <dbReference type="NCBI Taxonomy" id="319"/>
    <lineage>
        <taxon>Bacteria</taxon>
        <taxon>Pseudomonadati</taxon>
        <taxon>Pseudomonadota</taxon>
        <taxon>Gammaproteobacteria</taxon>
        <taxon>Pseudomonadales</taxon>
        <taxon>Pseudomonadaceae</taxon>
        <taxon>Pseudomonas</taxon>
    </lineage>
</organism>
<evidence type="ECO:0000313" key="2">
    <source>
        <dbReference type="Proteomes" id="UP000267078"/>
    </source>
</evidence>
<comment type="caution">
    <text evidence="1">The sequence shown here is derived from an EMBL/GenBank/DDBJ whole genome shotgun (WGS) entry which is preliminary data.</text>
</comment>
<protein>
    <submittedName>
        <fullName evidence="1">Uncharacterized protein</fullName>
    </submittedName>
</protein>